<evidence type="ECO:0000313" key="14">
    <source>
        <dbReference type="EMBL" id="KAK0550357.1"/>
    </source>
</evidence>
<dbReference type="GO" id="GO:0030245">
    <property type="term" value="P:cellulose catabolic process"/>
    <property type="evidence" value="ECO:0007669"/>
    <property type="project" value="UniProtKB-KW"/>
</dbReference>
<dbReference type="Gene3D" id="3.40.50.1700">
    <property type="entry name" value="Glycoside hydrolase family 3 C-terminal domain"/>
    <property type="match status" value="1"/>
</dbReference>
<dbReference type="EC" id="3.2.1.21" evidence="4"/>
<gene>
    <name evidence="14" type="ORF">OC846_003692</name>
</gene>
<protein>
    <recommendedName>
        <fullName evidence="4">beta-glucosidase</fullName>
        <ecNumber evidence="4">3.2.1.21</ecNumber>
    </recommendedName>
</protein>
<dbReference type="Gene3D" id="2.60.40.10">
    <property type="entry name" value="Immunoglobulins"/>
    <property type="match status" value="1"/>
</dbReference>
<dbReference type="GO" id="GO:0008422">
    <property type="term" value="F:beta-glucosidase activity"/>
    <property type="evidence" value="ECO:0007669"/>
    <property type="project" value="UniProtKB-EC"/>
</dbReference>
<evidence type="ECO:0000256" key="2">
    <source>
        <dbReference type="ARBA" id="ARBA00004987"/>
    </source>
</evidence>
<dbReference type="Proteomes" id="UP001176517">
    <property type="component" value="Unassembled WGS sequence"/>
</dbReference>
<evidence type="ECO:0000256" key="10">
    <source>
        <dbReference type="ARBA" id="ARBA00023326"/>
    </source>
</evidence>
<dbReference type="PANTHER" id="PTHR42715">
    <property type="entry name" value="BETA-GLUCOSIDASE"/>
    <property type="match status" value="1"/>
</dbReference>
<keyword evidence="10" id="KW-0624">Polysaccharide degradation</keyword>
<dbReference type="PRINTS" id="PR00133">
    <property type="entry name" value="GLHYDRLASE3"/>
</dbReference>
<dbReference type="InterPro" id="IPR013783">
    <property type="entry name" value="Ig-like_fold"/>
</dbReference>
<comment type="pathway">
    <text evidence="2">Glycan metabolism; cellulose degradation.</text>
</comment>
<evidence type="ECO:0000256" key="7">
    <source>
        <dbReference type="ARBA" id="ARBA00023180"/>
    </source>
</evidence>
<keyword evidence="8" id="KW-0119">Carbohydrate metabolism</keyword>
<feature type="signal peptide" evidence="12">
    <location>
        <begin position="1"/>
        <end position="19"/>
    </location>
</feature>
<sequence>MKLSSATLLLALAATGAQARLESRVKQGHHDHAVESRDAESGYARVINAASYHLERLLELQGSNQLFFPLTALYEKTNHQGKVSGSNKKAKAWPEGARRPTNKPPPGANTTRFTTTNDTPAPALRARSNKWATAISKAQALVAKLTLKEQVGLATGTGWQSGKCVGNIAAIPRVGFPGLCLQDSPLAVRFADRVTVFPAGITVAATFSQDLMYQRGKAMGEEHRTKGVNIQLGPGLNAMRAAAAGRNFEYGGADPYLAGEVAFHTVQGIQSAGVQANMKHFLFNDQEHYRNQYSSNVDARTTREIYAHPFLRAIQADVATAMCSYNLVNGTWACQNNELINGFLKTEMGFNGPVISDWGAQHSGVLTANAGMDMTMPGDTICCVPGQNTSLWGRNLTTSVENGTVSGSRVEDMATRVLAAWYLLGQDAKGYPTPNFNSFNKVSKDNKHIDATADHDTVAREVAAAGIVLAKNKNGALPLKKPNSIAVIGGDAGPAYNGPNFYGDHAGYDGVVGEGWGSGTGDFSYFISPYEALQARARKDRTAFSWTFNDWDLNNAKAVATIVDKAIVFIAATSGEDYLTVDGNEGDRNNLTAWHQGDALVKAVASVQSNTIVVVNGPAQVDVEAWADHPNVTAILFAHMGGSEAGNAVTDVLYGDYNPSGRLPYTLAKKRSDYPADVLYQSSDANPQIVYSEGLFVDYRHFDENKIAPRYHFGHGLSYTNFTYGKASGEWVGDKNFNSKWGEDQAAGGLPDWLFEDTYRISFTLTNSGKLNGYEVPQVYLAFPSSTGEPPKVLRAFDRVSIKAGQTTAVTFTLNAYDLCNYNTTEGRWLMPSGPIKVLVGASSDKIKSTFTI</sequence>
<dbReference type="AlphaFoldDB" id="A0AAN6GS17"/>
<dbReference type="InterPro" id="IPR002772">
    <property type="entry name" value="Glyco_hydro_3_C"/>
</dbReference>
<keyword evidence="15" id="KW-1185">Reference proteome</keyword>
<dbReference type="Gene3D" id="3.20.20.300">
    <property type="entry name" value="Glycoside hydrolase, family 3, N-terminal domain"/>
    <property type="match status" value="1"/>
</dbReference>
<dbReference type="InterPro" id="IPR036881">
    <property type="entry name" value="Glyco_hydro_3_C_sf"/>
</dbReference>
<evidence type="ECO:0000256" key="3">
    <source>
        <dbReference type="ARBA" id="ARBA00005336"/>
    </source>
</evidence>
<evidence type="ECO:0000256" key="6">
    <source>
        <dbReference type="ARBA" id="ARBA00023001"/>
    </source>
</evidence>
<dbReference type="EMBL" id="JAPDMZ010000094">
    <property type="protein sequence ID" value="KAK0550357.1"/>
    <property type="molecule type" value="Genomic_DNA"/>
</dbReference>
<evidence type="ECO:0000313" key="15">
    <source>
        <dbReference type="Proteomes" id="UP001176517"/>
    </source>
</evidence>
<dbReference type="SUPFAM" id="SSF51445">
    <property type="entry name" value="(Trans)glycosidases"/>
    <property type="match status" value="1"/>
</dbReference>
<comment type="similarity">
    <text evidence="3">Belongs to the glycosyl hydrolase 3 family.</text>
</comment>
<accession>A0AAN6GS17</accession>
<dbReference type="InterPro" id="IPR017853">
    <property type="entry name" value="GH"/>
</dbReference>
<feature type="compositionally biased region" description="Low complexity" evidence="11">
    <location>
        <begin position="108"/>
        <end position="122"/>
    </location>
</feature>
<dbReference type="InterPro" id="IPR050288">
    <property type="entry name" value="Cellulose_deg_GH3"/>
</dbReference>
<keyword evidence="12" id="KW-0732">Signal</keyword>
<name>A0AAN6GS17_9BASI</name>
<evidence type="ECO:0000259" key="13">
    <source>
        <dbReference type="SMART" id="SM01217"/>
    </source>
</evidence>
<organism evidence="14 15">
    <name type="scientific">Tilletia horrida</name>
    <dbReference type="NCBI Taxonomy" id="155126"/>
    <lineage>
        <taxon>Eukaryota</taxon>
        <taxon>Fungi</taxon>
        <taxon>Dikarya</taxon>
        <taxon>Basidiomycota</taxon>
        <taxon>Ustilaginomycotina</taxon>
        <taxon>Exobasidiomycetes</taxon>
        <taxon>Tilletiales</taxon>
        <taxon>Tilletiaceae</taxon>
        <taxon>Tilletia</taxon>
    </lineage>
</organism>
<dbReference type="Pfam" id="PF00933">
    <property type="entry name" value="Glyco_hydro_3"/>
    <property type="match status" value="1"/>
</dbReference>
<dbReference type="SUPFAM" id="SSF52279">
    <property type="entry name" value="Beta-D-glucan exohydrolase, C-terminal domain"/>
    <property type="match status" value="1"/>
</dbReference>
<feature type="region of interest" description="Disordered" evidence="11">
    <location>
        <begin position="79"/>
        <end position="122"/>
    </location>
</feature>
<keyword evidence="5" id="KW-0378">Hydrolase</keyword>
<evidence type="ECO:0000256" key="12">
    <source>
        <dbReference type="SAM" id="SignalP"/>
    </source>
</evidence>
<feature type="chain" id="PRO_5042889112" description="beta-glucosidase" evidence="12">
    <location>
        <begin position="20"/>
        <end position="853"/>
    </location>
</feature>
<dbReference type="Pfam" id="PF14310">
    <property type="entry name" value="Fn3-like"/>
    <property type="match status" value="1"/>
</dbReference>
<keyword evidence="9" id="KW-0326">Glycosidase</keyword>
<dbReference type="InterPro" id="IPR026891">
    <property type="entry name" value="Fn3-like"/>
</dbReference>
<comment type="caution">
    <text evidence="14">The sequence shown here is derived from an EMBL/GenBank/DDBJ whole genome shotgun (WGS) entry which is preliminary data.</text>
</comment>
<dbReference type="FunFam" id="3.20.20.300:FF:000002">
    <property type="entry name" value="Probable beta-glucosidase"/>
    <property type="match status" value="1"/>
</dbReference>
<evidence type="ECO:0000256" key="4">
    <source>
        <dbReference type="ARBA" id="ARBA00012744"/>
    </source>
</evidence>
<feature type="domain" description="Fibronectin type III-like" evidence="13">
    <location>
        <begin position="775"/>
        <end position="844"/>
    </location>
</feature>
<proteinExistence type="inferred from homology"/>
<dbReference type="SMART" id="SM01217">
    <property type="entry name" value="Fn3_like"/>
    <property type="match status" value="1"/>
</dbReference>
<comment type="catalytic activity">
    <reaction evidence="1">
        <text>Hydrolysis of terminal, non-reducing beta-D-glucosyl residues with release of beta-D-glucose.</text>
        <dbReference type="EC" id="3.2.1.21"/>
    </reaction>
</comment>
<evidence type="ECO:0000256" key="8">
    <source>
        <dbReference type="ARBA" id="ARBA00023277"/>
    </source>
</evidence>
<reference evidence="14" key="1">
    <citation type="journal article" date="2023" name="PhytoFront">
        <title>Draft Genome Resources of Seven Strains of Tilletia horrida, Causal Agent of Kernel Smut of Rice.</title>
        <authorList>
            <person name="Khanal S."/>
            <person name="Antony Babu S."/>
            <person name="Zhou X.G."/>
        </authorList>
    </citation>
    <scope>NUCLEOTIDE SEQUENCE</scope>
    <source>
        <strain evidence="14">TX6</strain>
    </source>
</reference>
<keyword evidence="7" id="KW-0325">Glycoprotein</keyword>
<dbReference type="InterPro" id="IPR036962">
    <property type="entry name" value="Glyco_hydro_3_N_sf"/>
</dbReference>
<evidence type="ECO:0000256" key="11">
    <source>
        <dbReference type="SAM" id="MobiDB-lite"/>
    </source>
</evidence>
<keyword evidence="6" id="KW-0136">Cellulose degradation</keyword>
<dbReference type="PANTHER" id="PTHR42715:SF2">
    <property type="entry name" value="BETA-GLUCOSIDASE F-RELATED"/>
    <property type="match status" value="1"/>
</dbReference>
<evidence type="ECO:0000256" key="5">
    <source>
        <dbReference type="ARBA" id="ARBA00022801"/>
    </source>
</evidence>
<dbReference type="InterPro" id="IPR001764">
    <property type="entry name" value="Glyco_hydro_3_N"/>
</dbReference>
<dbReference type="FunFam" id="3.40.50.1700:FF:000003">
    <property type="entry name" value="Probable beta-glucosidase"/>
    <property type="match status" value="1"/>
</dbReference>
<evidence type="ECO:0000256" key="1">
    <source>
        <dbReference type="ARBA" id="ARBA00000448"/>
    </source>
</evidence>
<evidence type="ECO:0000256" key="9">
    <source>
        <dbReference type="ARBA" id="ARBA00023295"/>
    </source>
</evidence>
<dbReference type="Pfam" id="PF01915">
    <property type="entry name" value="Glyco_hydro_3_C"/>
    <property type="match status" value="1"/>
</dbReference>